<dbReference type="InterPro" id="IPR000015">
    <property type="entry name" value="Fimb_usher"/>
</dbReference>
<dbReference type="AlphaFoldDB" id="A0A484WTH1"/>
<dbReference type="GO" id="GO:0009279">
    <property type="term" value="C:cell outer membrane"/>
    <property type="evidence" value="ECO:0007669"/>
    <property type="project" value="TreeGrafter"/>
</dbReference>
<protein>
    <submittedName>
        <fullName evidence="1">Putative outer membrane usher protein FimD</fullName>
    </submittedName>
</protein>
<dbReference type="EMBL" id="CAADIW010000006">
    <property type="protein sequence ID" value="VFS15248.1"/>
    <property type="molecule type" value="Genomic_DNA"/>
</dbReference>
<evidence type="ECO:0000313" key="2">
    <source>
        <dbReference type="Proteomes" id="UP000351155"/>
    </source>
</evidence>
<accession>A0A484WTH1</accession>
<dbReference type="Proteomes" id="UP000351155">
    <property type="component" value="Unassembled WGS sequence"/>
</dbReference>
<dbReference type="Pfam" id="PF00577">
    <property type="entry name" value="Usher"/>
    <property type="match status" value="1"/>
</dbReference>
<gene>
    <name evidence="1" type="primary">htrE_3</name>
    <name evidence="1" type="ORF">NCTC12126_01156</name>
</gene>
<organism evidence="1 2">
    <name type="scientific">Enterobacter cancerogenus</name>
    <dbReference type="NCBI Taxonomy" id="69218"/>
    <lineage>
        <taxon>Bacteria</taxon>
        <taxon>Pseudomonadati</taxon>
        <taxon>Pseudomonadota</taxon>
        <taxon>Gammaproteobacteria</taxon>
        <taxon>Enterobacterales</taxon>
        <taxon>Enterobacteriaceae</taxon>
        <taxon>Enterobacter</taxon>
        <taxon>Enterobacter cloacae complex</taxon>
    </lineage>
</organism>
<dbReference type="GO" id="GO:0015473">
    <property type="term" value="F:fimbrial usher porin activity"/>
    <property type="evidence" value="ECO:0007669"/>
    <property type="project" value="InterPro"/>
</dbReference>
<proteinExistence type="predicted"/>
<name>A0A484WTH1_9ENTR</name>
<dbReference type="GO" id="GO:0009297">
    <property type="term" value="P:pilus assembly"/>
    <property type="evidence" value="ECO:0007669"/>
    <property type="project" value="InterPro"/>
</dbReference>
<dbReference type="PANTHER" id="PTHR30451">
    <property type="entry name" value="OUTER MEMBRANE USHER PROTEIN"/>
    <property type="match status" value="1"/>
</dbReference>
<dbReference type="PANTHER" id="PTHR30451:SF5">
    <property type="entry name" value="SLR0019 PROTEIN"/>
    <property type="match status" value="1"/>
</dbReference>
<evidence type="ECO:0000313" key="1">
    <source>
        <dbReference type="EMBL" id="VFS15248.1"/>
    </source>
</evidence>
<sequence>MLSWNTTWYNTRAKGSAKETNDDFYAGLDSGANLLGWQFRDSSTWRRAASGDSSWQNNTRYLRRPLAGIKSNLTMGDFYIPGDLFDSFRGARRFARIRHENAAQLAAGLFTGGAWRGAHQCAGQGDPER</sequence>
<reference evidence="1 2" key="1">
    <citation type="submission" date="2019-03" db="EMBL/GenBank/DDBJ databases">
        <authorList>
            <consortium name="Pathogen Informatics"/>
        </authorList>
    </citation>
    <scope>NUCLEOTIDE SEQUENCE [LARGE SCALE GENOMIC DNA]</scope>
    <source>
        <strain evidence="1 2">NCTC12126</strain>
    </source>
</reference>